<dbReference type="SUPFAM" id="SSF52266">
    <property type="entry name" value="SGNH hydrolase"/>
    <property type="match status" value="1"/>
</dbReference>
<dbReference type="InterPro" id="IPR036514">
    <property type="entry name" value="SGNH_hydro_sf"/>
</dbReference>
<comment type="caution">
    <text evidence="2">The sequence shown here is derived from an EMBL/GenBank/DDBJ whole genome shotgun (WGS) entry which is preliminary data.</text>
</comment>
<name>A0A0F4J7C9_9ACTN</name>
<gene>
    <name evidence="2" type="ORF">VR44_24360</name>
</gene>
<dbReference type="PATRIC" id="fig|68223.7.peg.854"/>
<keyword evidence="3" id="KW-1185">Reference proteome</keyword>
<dbReference type="PANTHER" id="PTHR30383">
    <property type="entry name" value="THIOESTERASE 1/PROTEASE 1/LYSOPHOSPHOLIPASE L1"/>
    <property type="match status" value="1"/>
</dbReference>
<dbReference type="InterPro" id="IPR051532">
    <property type="entry name" value="Ester_Hydrolysis_Enzymes"/>
</dbReference>
<protein>
    <recommendedName>
        <fullName evidence="1">SGNH hydrolase-type esterase domain-containing protein</fullName>
    </recommendedName>
</protein>
<accession>A0A0F4J7C9</accession>
<proteinExistence type="predicted"/>
<evidence type="ECO:0000259" key="1">
    <source>
        <dbReference type="Pfam" id="PF13472"/>
    </source>
</evidence>
<dbReference type="Pfam" id="PF13472">
    <property type="entry name" value="Lipase_GDSL_2"/>
    <property type="match status" value="1"/>
</dbReference>
<dbReference type="PANTHER" id="PTHR30383:SF5">
    <property type="entry name" value="SGNH HYDROLASE-TYPE ESTERASE DOMAIN-CONTAINING PROTEIN"/>
    <property type="match status" value="1"/>
</dbReference>
<dbReference type="Proteomes" id="UP000033551">
    <property type="component" value="Unassembled WGS sequence"/>
</dbReference>
<evidence type="ECO:0000313" key="3">
    <source>
        <dbReference type="Proteomes" id="UP000033551"/>
    </source>
</evidence>
<evidence type="ECO:0000313" key="2">
    <source>
        <dbReference type="EMBL" id="KJY28846.1"/>
    </source>
</evidence>
<dbReference type="Gene3D" id="3.40.50.1110">
    <property type="entry name" value="SGNH hydrolase"/>
    <property type="match status" value="1"/>
</dbReference>
<dbReference type="EMBL" id="JZWV01000698">
    <property type="protein sequence ID" value="KJY28846.1"/>
    <property type="molecule type" value="Genomic_DNA"/>
</dbReference>
<feature type="domain" description="SGNH hydrolase-type esterase" evidence="1">
    <location>
        <begin position="21"/>
        <end position="190"/>
    </location>
</feature>
<dbReference type="AlphaFoldDB" id="A0A0F4J7C9"/>
<reference evidence="2 3" key="1">
    <citation type="submission" date="2015-02" db="EMBL/GenBank/DDBJ databases">
        <authorList>
            <person name="Ju K.-S."/>
            <person name="Doroghazi J.R."/>
            <person name="Metcalf W."/>
        </authorList>
    </citation>
    <scope>NUCLEOTIDE SEQUENCE [LARGE SCALE GENOMIC DNA]</scope>
    <source>
        <strain evidence="2 3">NRRL ISP-5550</strain>
    </source>
</reference>
<organism evidence="2 3">
    <name type="scientific">Streptomyces katrae</name>
    <dbReference type="NCBI Taxonomy" id="68223"/>
    <lineage>
        <taxon>Bacteria</taxon>
        <taxon>Bacillati</taxon>
        <taxon>Actinomycetota</taxon>
        <taxon>Actinomycetes</taxon>
        <taxon>Kitasatosporales</taxon>
        <taxon>Streptomycetaceae</taxon>
        <taxon>Streptomyces</taxon>
    </lineage>
</organism>
<dbReference type="InterPro" id="IPR013830">
    <property type="entry name" value="SGNH_hydro"/>
</dbReference>
<sequence>MTTEEDAMIRLSAQPMTWVAAGDSITQAVLHTHGARGWVEHLQERIRWELDRLTDIVVNSGVSGWRAVDVLGSYDHLIGRFAPDVLSLSLGTNDARAGLAGLPEFRDAMRRIIDRSGAQTQTVLHTPVLVSVAGREARGELPAYAQAVREIAEETGALLVDHEAHWRAHFGDADPISWLDDPAHPNAAGHLQMAEHTLRALGLGPMSPRY</sequence>
<dbReference type="GO" id="GO:0004622">
    <property type="term" value="F:phosphatidylcholine lysophospholipase activity"/>
    <property type="evidence" value="ECO:0007669"/>
    <property type="project" value="TreeGrafter"/>
</dbReference>